<evidence type="ECO:0000313" key="1">
    <source>
        <dbReference type="EMBL" id="OIT08137.1"/>
    </source>
</evidence>
<gene>
    <name evidence="1" type="ORF">A4A49_62870</name>
</gene>
<dbReference type="AlphaFoldDB" id="A0A1J6JMK5"/>
<sequence length="81" mass="9201">FANASGLQANMSKSSVYFGGFPQPIRDRIVSKLGFVYGELPFKYLGIPLSTKKLSLIRWKPLIYRIVTRVTSWTVKKLSYA</sequence>
<comment type="caution">
    <text evidence="1">The sequence shown here is derived from an EMBL/GenBank/DDBJ whole genome shotgun (WGS) entry which is preliminary data.</text>
</comment>
<accession>A0A1J6JMK5</accession>
<keyword evidence="2" id="KW-1185">Reference proteome</keyword>
<proteinExistence type="predicted"/>
<dbReference type="EMBL" id="MJEQ01037183">
    <property type="protein sequence ID" value="OIT08137.1"/>
    <property type="molecule type" value="Genomic_DNA"/>
</dbReference>
<dbReference type="PANTHER" id="PTHR33116:SF66">
    <property type="entry name" value="REVERSE TRANSCRIPTASE ZINC-BINDING DOMAIN-CONTAINING PROTEIN"/>
    <property type="match status" value="1"/>
</dbReference>
<dbReference type="Proteomes" id="UP000187609">
    <property type="component" value="Unassembled WGS sequence"/>
</dbReference>
<evidence type="ECO:0008006" key="3">
    <source>
        <dbReference type="Google" id="ProtNLM"/>
    </source>
</evidence>
<feature type="non-terminal residue" evidence="1">
    <location>
        <position position="1"/>
    </location>
</feature>
<dbReference type="PANTHER" id="PTHR33116">
    <property type="entry name" value="REVERSE TRANSCRIPTASE ZINC-BINDING DOMAIN-CONTAINING PROTEIN-RELATED-RELATED"/>
    <property type="match status" value="1"/>
</dbReference>
<organism evidence="1 2">
    <name type="scientific">Nicotiana attenuata</name>
    <name type="common">Coyote tobacco</name>
    <dbReference type="NCBI Taxonomy" id="49451"/>
    <lineage>
        <taxon>Eukaryota</taxon>
        <taxon>Viridiplantae</taxon>
        <taxon>Streptophyta</taxon>
        <taxon>Embryophyta</taxon>
        <taxon>Tracheophyta</taxon>
        <taxon>Spermatophyta</taxon>
        <taxon>Magnoliopsida</taxon>
        <taxon>eudicotyledons</taxon>
        <taxon>Gunneridae</taxon>
        <taxon>Pentapetalae</taxon>
        <taxon>asterids</taxon>
        <taxon>lamiids</taxon>
        <taxon>Solanales</taxon>
        <taxon>Solanaceae</taxon>
        <taxon>Nicotianoideae</taxon>
        <taxon>Nicotianeae</taxon>
        <taxon>Nicotiana</taxon>
    </lineage>
</organism>
<reference evidence="1" key="1">
    <citation type="submission" date="2016-11" db="EMBL/GenBank/DDBJ databases">
        <title>The genome of Nicotiana attenuata.</title>
        <authorList>
            <person name="Xu S."/>
            <person name="Brockmoeller T."/>
            <person name="Gaquerel E."/>
            <person name="Navarro A."/>
            <person name="Kuhl H."/>
            <person name="Gase K."/>
            <person name="Ling Z."/>
            <person name="Zhou W."/>
            <person name="Kreitzer C."/>
            <person name="Stanke M."/>
            <person name="Tang H."/>
            <person name="Lyons E."/>
            <person name="Pandey P."/>
            <person name="Pandey S.P."/>
            <person name="Timmermann B."/>
            <person name="Baldwin I.T."/>
        </authorList>
    </citation>
    <scope>NUCLEOTIDE SEQUENCE [LARGE SCALE GENOMIC DNA]</scope>
    <source>
        <strain evidence="1">UT</strain>
    </source>
</reference>
<dbReference type="SMR" id="A0A1J6JMK5"/>
<name>A0A1J6JMK5_NICAT</name>
<dbReference type="STRING" id="49451.A0A1J6JMK5"/>
<evidence type="ECO:0000313" key="2">
    <source>
        <dbReference type="Proteomes" id="UP000187609"/>
    </source>
</evidence>
<feature type="non-terminal residue" evidence="1">
    <location>
        <position position="81"/>
    </location>
</feature>
<protein>
    <recommendedName>
        <fullName evidence="3">Reverse transcriptase domain-containing protein</fullName>
    </recommendedName>
</protein>
<dbReference type="Gramene" id="OIT08137">
    <property type="protein sequence ID" value="OIT08137"/>
    <property type="gene ID" value="A4A49_62870"/>
</dbReference>